<feature type="domain" description="N-acetyltransferase" evidence="4">
    <location>
        <begin position="153"/>
        <end position="290"/>
    </location>
</feature>
<dbReference type="InterPro" id="IPR051635">
    <property type="entry name" value="SNAT-like"/>
</dbReference>
<dbReference type="EMBL" id="VIFY01000206">
    <property type="protein sequence ID" value="TQB68566.1"/>
    <property type="molecule type" value="Genomic_DNA"/>
</dbReference>
<dbReference type="SUPFAM" id="SSF55729">
    <property type="entry name" value="Acyl-CoA N-acyltransferases (Nat)"/>
    <property type="match status" value="1"/>
</dbReference>
<dbReference type="GO" id="GO:0005737">
    <property type="term" value="C:cytoplasm"/>
    <property type="evidence" value="ECO:0007669"/>
    <property type="project" value="TreeGrafter"/>
</dbReference>
<accession>A0A507QJ95</accession>
<name>A0A507QJ95_MONPU</name>
<dbReference type="Proteomes" id="UP000319663">
    <property type="component" value="Unassembled WGS sequence"/>
</dbReference>
<dbReference type="InterPro" id="IPR000182">
    <property type="entry name" value="GNAT_dom"/>
</dbReference>
<dbReference type="GO" id="GO:0004059">
    <property type="term" value="F:aralkylamine N-acetyltransferase activity"/>
    <property type="evidence" value="ECO:0007669"/>
    <property type="project" value="TreeGrafter"/>
</dbReference>
<proteinExistence type="predicted"/>
<dbReference type="AlphaFoldDB" id="A0A507QJ95"/>
<dbReference type="PANTHER" id="PTHR10908:SF0">
    <property type="entry name" value="SEROTONIN N-ACETYLTRANSFERASE"/>
    <property type="match status" value="1"/>
</dbReference>
<keyword evidence="2" id="KW-0012">Acyltransferase</keyword>
<dbReference type="CDD" id="cd04301">
    <property type="entry name" value="NAT_SF"/>
    <property type="match status" value="1"/>
</dbReference>
<dbReference type="Pfam" id="PF13673">
    <property type="entry name" value="Acetyltransf_10"/>
    <property type="match status" value="1"/>
</dbReference>
<feature type="region of interest" description="Disordered" evidence="3">
    <location>
        <begin position="50"/>
        <end position="71"/>
    </location>
</feature>
<dbReference type="InterPro" id="IPR016181">
    <property type="entry name" value="Acyl_CoA_acyltransferase"/>
</dbReference>
<dbReference type="Gene3D" id="3.40.630.30">
    <property type="match status" value="1"/>
</dbReference>
<dbReference type="PANTHER" id="PTHR10908">
    <property type="entry name" value="SEROTONIN N-ACETYLTRANSFERASE"/>
    <property type="match status" value="1"/>
</dbReference>
<sequence length="292" mass="32440">MAAERTDQPSEGVTPSVSHVYKPLSNAEEYPLALTGNDLSRMSSHAGIATADGFAPARDGEEYNEDEDSEGDYVALSPEEKSDLSYWFRQQPARQHSKLDELHPFVQTLNLSNVDDCVKVESAFPESERCSREKFLYRLTKCPELSLGLFTMPVLKEGQPKPQPTLIAHVIATRTSAPRVTDRSMQLPSNWKTERESFENGQLIGHEEYGRTVAVHSLAVLPEQQGKHVGSTLMKSYIQRIKEAGIADSIAIIAHEHLIPFYASLGFENKGPSACQFAGGGWVDLVYDLSEW</sequence>
<keyword evidence="1" id="KW-0808">Transferase</keyword>
<keyword evidence="6" id="KW-1185">Reference proteome</keyword>
<feature type="region of interest" description="Disordered" evidence="3">
    <location>
        <begin position="1"/>
        <end position="22"/>
    </location>
</feature>
<evidence type="ECO:0000313" key="5">
    <source>
        <dbReference type="EMBL" id="TQB68566.1"/>
    </source>
</evidence>
<dbReference type="FunFam" id="3.40.630.30:FF:000141">
    <property type="entry name" value="Acetyltransferase, GNAT family family"/>
    <property type="match status" value="1"/>
</dbReference>
<dbReference type="PROSITE" id="PS51186">
    <property type="entry name" value="GNAT"/>
    <property type="match status" value="1"/>
</dbReference>
<protein>
    <recommendedName>
        <fullName evidence="4">N-acetyltransferase domain-containing protein</fullName>
    </recommendedName>
</protein>
<dbReference type="STRING" id="5098.A0A507QJ95"/>
<evidence type="ECO:0000313" key="6">
    <source>
        <dbReference type="Proteomes" id="UP000319663"/>
    </source>
</evidence>
<gene>
    <name evidence="5" type="ORF">MPDQ_003219</name>
</gene>
<evidence type="ECO:0000259" key="4">
    <source>
        <dbReference type="PROSITE" id="PS51186"/>
    </source>
</evidence>
<feature type="compositionally biased region" description="Acidic residues" evidence="3">
    <location>
        <begin position="62"/>
        <end position="71"/>
    </location>
</feature>
<evidence type="ECO:0000256" key="3">
    <source>
        <dbReference type="SAM" id="MobiDB-lite"/>
    </source>
</evidence>
<dbReference type="OrthoDB" id="30840at2759"/>
<evidence type="ECO:0000256" key="1">
    <source>
        <dbReference type="ARBA" id="ARBA00022679"/>
    </source>
</evidence>
<comment type="caution">
    <text evidence="5">The sequence shown here is derived from an EMBL/GenBank/DDBJ whole genome shotgun (WGS) entry which is preliminary data.</text>
</comment>
<evidence type="ECO:0000256" key="2">
    <source>
        <dbReference type="ARBA" id="ARBA00023315"/>
    </source>
</evidence>
<organism evidence="5 6">
    <name type="scientific">Monascus purpureus</name>
    <name type="common">Red mold</name>
    <name type="synonym">Monascus anka</name>
    <dbReference type="NCBI Taxonomy" id="5098"/>
    <lineage>
        <taxon>Eukaryota</taxon>
        <taxon>Fungi</taxon>
        <taxon>Dikarya</taxon>
        <taxon>Ascomycota</taxon>
        <taxon>Pezizomycotina</taxon>
        <taxon>Eurotiomycetes</taxon>
        <taxon>Eurotiomycetidae</taxon>
        <taxon>Eurotiales</taxon>
        <taxon>Aspergillaceae</taxon>
        <taxon>Monascus</taxon>
    </lineage>
</organism>
<reference evidence="5 6" key="1">
    <citation type="submission" date="2019-06" db="EMBL/GenBank/DDBJ databases">
        <title>Wine fermentation using esterase from Monascus purpureus.</title>
        <authorList>
            <person name="Geng C."/>
            <person name="Zhang Y."/>
        </authorList>
    </citation>
    <scope>NUCLEOTIDE SEQUENCE [LARGE SCALE GENOMIC DNA]</scope>
    <source>
        <strain evidence="5">HQ1</strain>
    </source>
</reference>